<evidence type="ECO:0000256" key="1">
    <source>
        <dbReference type="SAM" id="MobiDB-lite"/>
    </source>
</evidence>
<reference evidence="2 3" key="1">
    <citation type="submission" date="2023-11" db="EMBL/GenBank/DDBJ databases">
        <title>Halocaridina rubra genome assembly.</title>
        <authorList>
            <person name="Smith C."/>
        </authorList>
    </citation>
    <scope>NUCLEOTIDE SEQUENCE [LARGE SCALE GENOMIC DNA]</scope>
    <source>
        <strain evidence="2">EP-1</strain>
        <tissue evidence="2">Whole</tissue>
    </source>
</reference>
<accession>A0AAN8WUV7</accession>
<keyword evidence="3" id="KW-1185">Reference proteome</keyword>
<dbReference type="AlphaFoldDB" id="A0AAN8WUV7"/>
<proteinExistence type="predicted"/>
<evidence type="ECO:0000313" key="3">
    <source>
        <dbReference type="Proteomes" id="UP001381693"/>
    </source>
</evidence>
<feature type="region of interest" description="Disordered" evidence="1">
    <location>
        <begin position="92"/>
        <end position="118"/>
    </location>
</feature>
<gene>
    <name evidence="2" type="ORF">SK128_011371</name>
</gene>
<feature type="compositionally biased region" description="Acidic residues" evidence="1">
    <location>
        <begin position="92"/>
        <end position="110"/>
    </location>
</feature>
<name>A0AAN8WUV7_HALRR</name>
<comment type="caution">
    <text evidence="2">The sequence shown here is derived from an EMBL/GenBank/DDBJ whole genome shotgun (WGS) entry which is preliminary data.</text>
</comment>
<protein>
    <submittedName>
        <fullName evidence="2">Uncharacterized protein</fullName>
    </submittedName>
</protein>
<evidence type="ECO:0000313" key="2">
    <source>
        <dbReference type="EMBL" id="KAK7068838.1"/>
    </source>
</evidence>
<dbReference type="Proteomes" id="UP001381693">
    <property type="component" value="Unassembled WGS sequence"/>
</dbReference>
<dbReference type="EMBL" id="JAXCGZ010017108">
    <property type="protein sequence ID" value="KAK7068838.1"/>
    <property type="molecule type" value="Genomic_DNA"/>
</dbReference>
<sequence>MVKDSHDNHDFGVERSFYLARMVDPEIRPAASEEELEDCDFRVGDNMWVKLSNNRCPFRWQEGRVSWVESRNNVEVDGVPRHVLDIRHLFADQEESNGDEDDAVMSEESPESAVMTQPRRSNRVRWPLVWHQIYQM</sequence>
<organism evidence="2 3">
    <name type="scientific">Halocaridina rubra</name>
    <name type="common">Hawaiian red shrimp</name>
    <dbReference type="NCBI Taxonomy" id="373956"/>
    <lineage>
        <taxon>Eukaryota</taxon>
        <taxon>Metazoa</taxon>
        <taxon>Ecdysozoa</taxon>
        <taxon>Arthropoda</taxon>
        <taxon>Crustacea</taxon>
        <taxon>Multicrustacea</taxon>
        <taxon>Malacostraca</taxon>
        <taxon>Eumalacostraca</taxon>
        <taxon>Eucarida</taxon>
        <taxon>Decapoda</taxon>
        <taxon>Pleocyemata</taxon>
        <taxon>Caridea</taxon>
        <taxon>Atyoidea</taxon>
        <taxon>Atyidae</taxon>
        <taxon>Halocaridina</taxon>
    </lineage>
</organism>